<dbReference type="PANTHER" id="PTHR30273">
    <property type="entry name" value="PERIPLASMIC SIGNAL SENSOR AND SIGMA FACTOR ACTIVATOR FECR-RELATED"/>
    <property type="match status" value="1"/>
</dbReference>
<dbReference type="InterPro" id="IPR006860">
    <property type="entry name" value="FecR"/>
</dbReference>
<proteinExistence type="predicted"/>
<evidence type="ECO:0000256" key="1">
    <source>
        <dbReference type="SAM" id="Phobius"/>
    </source>
</evidence>
<dbReference type="InterPro" id="IPR012373">
    <property type="entry name" value="Ferrdict_sens_TM"/>
</dbReference>
<keyword evidence="1" id="KW-1133">Transmembrane helix</keyword>
<dbReference type="Proteomes" id="UP000322822">
    <property type="component" value="Chromosome 1"/>
</dbReference>
<dbReference type="Gene3D" id="2.60.120.1440">
    <property type="match status" value="1"/>
</dbReference>
<dbReference type="Pfam" id="PF04773">
    <property type="entry name" value="FecR"/>
    <property type="match status" value="1"/>
</dbReference>
<sequence length="276" mass="29981">MPNSSRRSPDRLSPYEDALRERFPSVEAITAAAGARHRKRRRQTAAAAAAVFVLAAGTWFADPVYRTEQFTAESASRTVTLADGSRATLDKDTRLTVQWGLRSRTLSLDQGEAVFTVAHGPRAFVVTAGDTRVRDIGTVFDVQRLPQRTRVTVLEGAVEVEAGGQIRSLRASQRLDVSADGRPGKTMTVNVDRALAWQRDKFSFDGATLADAVAEMQPHAPSPIVIDDARAAQLRLSGEFDRDQVAAILRLLPGILPVAVRGDADGSTHLSSRQRP</sequence>
<gene>
    <name evidence="3" type="ORF">FOB72_06500</name>
</gene>
<evidence type="ECO:0000313" key="3">
    <source>
        <dbReference type="EMBL" id="QET01729.1"/>
    </source>
</evidence>
<keyword evidence="1" id="KW-0812">Transmembrane</keyword>
<reference evidence="3 4" key="1">
    <citation type="submission" date="2019-09" db="EMBL/GenBank/DDBJ databases">
        <title>FDA dAtabase for Regulatory Grade micrObial Sequences (FDA-ARGOS): Supporting development and validation of Infectious Disease Dx tests.</title>
        <authorList>
            <person name="Sciortino C."/>
            <person name="Tallon L."/>
            <person name="Sadzewicz L."/>
            <person name="Vavikolanu K."/>
            <person name="Mehta A."/>
            <person name="Aluvathingal J."/>
            <person name="Nadendla S."/>
            <person name="Nandy P."/>
            <person name="Geyer C."/>
            <person name="Yan Y."/>
            <person name="Sichtig H."/>
        </authorList>
    </citation>
    <scope>NUCLEOTIDE SEQUENCE [LARGE SCALE GENOMIC DNA]</scope>
    <source>
        <strain evidence="3 4">FDAARGOS_664</strain>
    </source>
</reference>
<evidence type="ECO:0000313" key="4">
    <source>
        <dbReference type="Proteomes" id="UP000322822"/>
    </source>
</evidence>
<name>A0A5P2H309_9BURK</name>
<protein>
    <submittedName>
        <fullName evidence="3">Iron dicitrate transport regulator FecR</fullName>
    </submittedName>
</protein>
<keyword evidence="1" id="KW-0472">Membrane</keyword>
<dbReference type="AlphaFoldDB" id="A0A5P2H309"/>
<accession>A0A5P2H309</accession>
<dbReference type="GO" id="GO:0016989">
    <property type="term" value="F:sigma factor antagonist activity"/>
    <property type="evidence" value="ECO:0007669"/>
    <property type="project" value="TreeGrafter"/>
</dbReference>
<feature type="transmembrane region" description="Helical" evidence="1">
    <location>
        <begin position="44"/>
        <end position="61"/>
    </location>
</feature>
<dbReference type="RefSeq" id="WP_150371779.1">
    <property type="nucleotide sequence ID" value="NZ_CP044065.1"/>
</dbReference>
<organism evidence="3 4">
    <name type="scientific">Cupriavidus pauculus</name>
    <dbReference type="NCBI Taxonomy" id="82633"/>
    <lineage>
        <taxon>Bacteria</taxon>
        <taxon>Pseudomonadati</taxon>
        <taxon>Pseudomonadota</taxon>
        <taxon>Betaproteobacteria</taxon>
        <taxon>Burkholderiales</taxon>
        <taxon>Burkholderiaceae</taxon>
        <taxon>Cupriavidus</taxon>
    </lineage>
</organism>
<dbReference type="EMBL" id="CP044065">
    <property type="protein sequence ID" value="QET01729.1"/>
    <property type="molecule type" value="Genomic_DNA"/>
</dbReference>
<dbReference type="PANTHER" id="PTHR30273:SF2">
    <property type="entry name" value="PROTEIN FECR"/>
    <property type="match status" value="1"/>
</dbReference>
<feature type="domain" description="FecR protein" evidence="2">
    <location>
        <begin position="71"/>
        <end position="159"/>
    </location>
</feature>
<evidence type="ECO:0000259" key="2">
    <source>
        <dbReference type="Pfam" id="PF04773"/>
    </source>
</evidence>
<dbReference type="PIRSF" id="PIRSF018266">
    <property type="entry name" value="FecR"/>
    <property type="match status" value="1"/>
</dbReference>
<dbReference type="OrthoDB" id="1100567at2"/>